<evidence type="ECO:0000313" key="4">
    <source>
        <dbReference type="Proteomes" id="UP001177003"/>
    </source>
</evidence>
<keyword evidence="2" id="KW-1133">Transmembrane helix</keyword>
<dbReference type="EMBL" id="OX465086">
    <property type="protein sequence ID" value="CAI9260602.1"/>
    <property type="molecule type" value="Genomic_DNA"/>
</dbReference>
<feature type="transmembrane region" description="Helical" evidence="2">
    <location>
        <begin position="55"/>
        <end position="76"/>
    </location>
</feature>
<evidence type="ECO:0000256" key="1">
    <source>
        <dbReference type="SAM" id="MobiDB-lite"/>
    </source>
</evidence>
<keyword evidence="4" id="KW-1185">Reference proteome</keyword>
<organism evidence="3 4">
    <name type="scientific">Lactuca saligna</name>
    <name type="common">Willowleaf lettuce</name>
    <dbReference type="NCBI Taxonomy" id="75948"/>
    <lineage>
        <taxon>Eukaryota</taxon>
        <taxon>Viridiplantae</taxon>
        <taxon>Streptophyta</taxon>
        <taxon>Embryophyta</taxon>
        <taxon>Tracheophyta</taxon>
        <taxon>Spermatophyta</taxon>
        <taxon>Magnoliopsida</taxon>
        <taxon>eudicotyledons</taxon>
        <taxon>Gunneridae</taxon>
        <taxon>Pentapetalae</taxon>
        <taxon>asterids</taxon>
        <taxon>campanulids</taxon>
        <taxon>Asterales</taxon>
        <taxon>Asteraceae</taxon>
        <taxon>Cichorioideae</taxon>
        <taxon>Cichorieae</taxon>
        <taxon>Lactucinae</taxon>
        <taxon>Lactuca</taxon>
    </lineage>
</organism>
<dbReference type="AlphaFoldDB" id="A0AA35VD70"/>
<evidence type="ECO:0000256" key="2">
    <source>
        <dbReference type="SAM" id="Phobius"/>
    </source>
</evidence>
<reference evidence="3" key="1">
    <citation type="submission" date="2023-04" db="EMBL/GenBank/DDBJ databases">
        <authorList>
            <person name="Vijverberg K."/>
            <person name="Xiong W."/>
            <person name="Schranz E."/>
        </authorList>
    </citation>
    <scope>NUCLEOTIDE SEQUENCE</scope>
</reference>
<keyword evidence="2" id="KW-0472">Membrane</keyword>
<evidence type="ECO:0000313" key="3">
    <source>
        <dbReference type="EMBL" id="CAI9260602.1"/>
    </source>
</evidence>
<protein>
    <submittedName>
        <fullName evidence="3">Uncharacterized protein</fullName>
    </submittedName>
</protein>
<name>A0AA35VD70_LACSI</name>
<feature type="region of interest" description="Disordered" evidence="1">
    <location>
        <begin position="83"/>
        <end position="111"/>
    </location>
</feature>
<accession>A0AA35VD70</accession>
<keyword evidence="2" id="KW-0812">Transmembrane</keyword>
<dbReference type="Proteomes" id="UP001177003">
    <property type="component" value="Chromosome 0"/>
</dbReference>
<sequence length="168" mass="18994">MEKKITFFIVLTLLIFAVSNPSLVMDLIVVFTAVFKESPAPEIFGNKKWLFLKPISLHIYLIVFLLFAVSTIYVFLDPVDVSTDVSKSSPVSVADGDETPDVNTTDPPPRTKFPVVRPMIKRYLFDTLNPLKFGRYLCGKFEKKLMHDPSEQEDIILSGESDSFDPKS</sequence>
<gene>
    <name evidence="3" type="ORF">LSALG_LOCUS1432</name>
</gene>
<feature type="transmembrane region" description="Helical" evidence="2">
    <location>
        <begin position="7"/>
        <end position="35"/>
    </location>
</feature>
<proteinExistence type="predicted"/>